<evidence type="ECO:0000256" key="2">
    <source>
        <dbReference type="ARBA" id="ARBA00023134"/>
    </source>
</evidence>
<feature type="non-terminal residue" evidence="6">
    <location>
        <position position="211"/>
    </location>
</feature>
<feature type="binding site" evidence="4">
    <location>
        <position position="17"/>
    </location>
    <ligand>
        <name>Mg(2+)</name>
        <dbReference type="ChEBI" id="CHEBI:18420"/>
    </ligand>
</feature>
<evidence type="ECO:0000256" key="3">
    <source>
        <dbReference type="PIRSR" id="PIRSR606689-1"/>
    </source>
</evidence>
<dbReference type="PRINTS" id="PR00449">
    <property type="entry name" value="RASTRNSFRMNG"/>
</dbReference>
<dbReference type="EMBL" id="QXGD01007213">
    <property type="protein sequence ID" value="KAE9161311.1"/>
    <property type="molecule type" value="Genomic_DNA"/>
</dbReference>
<gene>
    <name evidence="6" type="ORF">PF002_g32405</name>
</gene>
<dbReference type="SUPFAM" id="SSF52540">
    <property type="entry name" value="P-loop containing nucleoside triphosphate hydrolases"/>
    <property type="match status" value="1"/>
</dbReference>
<reference evidence="6 7" key="1">
    <citation type="submission" date="2018-08" db="EMBL/GenBank/DDBJ databases">
        <title>Genomic investigation of the strawberry pathogen Phytophthora fragariae indicates pathogenicity is determined by transcriptional variation in three key races.</title>
        <authorList>
            <person name="Adams T.M."/>
            <person name="Armitage A.D."/>
            <person name="Sobczyk M.K."/>
            <person name="Bates H.J."/>
            <person name="Dunwell J.M."/>
            <person name="Nellist C.F."/>
            <person name="Harrison R.J."/>
        </authorList>
    </citation>
    <scope>NUCLEOTIDE SEQUENCE [LARGE SCALE GENOMIC DNA]</scope>
    <source>
        <strain evidence="6 7">BC-1</strain>
    </source>
</reference>
<comment type="caution">
    <text evidence="6">The sequence shown here is derived from an EMBL/GenBank/DDBJ whole genome shotgun (WGS) entry which is preliminary data.</text>
</comment>
<keyword evidence="4" id="KW-0460">Magnesium</keyword>
<dbReference type="GO" id="GO:0003924">
    <property type="term" value="F:GTPase activity"/>
    <property type="evidence" value="ECO:0007669"/>
    <property type="project" value="InterPro"/>
</dbReference>
<evidence type="ECO:0000256" key="4">
    <source>
        <dbReference type="PIRSR" id="PIRSR606689-2"/>
    </source>
</evidence>
<evidence type="ECO:0000256" key="1">
    <source>
        <dbReference type="ARBA" id="ARBA00022741"/>
    </source>
</evidence>
<evidence type="ECO:0000313" key="6">
    <source>
        <dbReference type="EMBL" id="KAE9161311.1"/>
    </source>
</evidence>
<evidence type="ECO:0000313" key="7">
    <source>
        <dbReference type="Proteomes" id="UP000440367"/>
    </source>
</evidence>
<name>A0A6A3VI22_9STRA</name>
<keyword evidence="4" id="KW-0479">Metal-binding</keyword>
<feature type="binding site" evidence="4">
    <location>
        <position position="39"/>
    </location>
    <ligand>
        <name>Mg(2+)</name>
        <dbReference type="ChEBI" id="CHEBI:18420"/>
    </ligand>
</feature>
<protein>
    <recommendedName>
        <fullName evidence="8">G domain-containing protein</fullName>
    </recommendedName>
</protein>
<proteinExistence type="predicted"/>
<dbReference type="Gene3D" id="3.40.50.300">
    <property type="entry name" value="P-loop containing nucleotide triphosphate hydrolases"/>
    <property type="match status" value="1"/>
</dbReference>
<dbReference type="InterPro" id="IPR027417">
    <property type="entry name" value="P-loop_NTPase"/>
</dbReference>
<dbReference type="Proteomes" id="UP000440367">
    <property type="component" value="Unassembled WGS sequence"/>
</dbReference>
<dbReference type="GO" id="GO:0046872">
    <property type="term" value="F:metal ion binding"/>
    <property type="evidence" value="ECO:0007669"/>
    <property type="project" value="UniProtKB-KW"/>
</dbReference>
<feature type="binding site" evidence="3">
    <location>
        <position position="61"/>
    </location>
    <ligand>
        <name>GTP</name>
        <dbReference type="ChEBI" id="CHEBI:37565"/>
    </ligand>
</feature>
<organism evidence="6 7">
    <name type="scientific">Phytophthora fragariae</name>
    <dbReference type="NCBI Taxonomy" id="53985"/>
    <lineage>
        <taxon>Eukaryota</taxon>
        <taxon>Sar</taxon>
        <taxon>Stramenopiles</taxon>
        <taxon>Oomycota</taxon>
        <taxon>Peronosporomycetes</taxon>
        <taxon>Peronosporales</taxon>
        <taxon>Peronosporaceae</taxon>
        <taxon>Phytophthora</taxon>
    </lineage>
</organism>
<dbReference type="AlphaFoldDB" id="A0A6A3VI22"/>
<feature type="compositionally biased region" description="Low complexity" evidence="5">
    <location>
        <begin position="178"/>
        <end position="199"/>
    </location>
</feature>
<dbReference type="GO" id="GO:0005525">
    <property type="term" value="F:GTP binding"/>
    <property type="evidence" value="ECO:0007669"/>
    <property type="project" value="UniProtKB-KW"/>
</dbReference>
<keyword evidence="1 3" id="KW-0547">Nucleotide-binding</keyword>
<keyword evidence="2 3" id="KW-0342">GTP-binding</keyword>
<dbReference type="Pfam" id="PF00025">
    <property type="entry name" value="Arf"/>
    <property type="match status" value="1"/>
</dbReference>
<evidence type="ECO:0008006" key="8">
    <source>
        <dbReference type="Google" id="ProtNLM"/>
    </source>
</evidence>
<sequence length="211" mass="22682">MAPLKILIVGPKEAGKSTIANFLAEHSDRLGGQERYQPTVGVRILELEKGKAAIELWDVSGDQNYEACWPAVMKDTDGVVLVYNPESHVHESEAMLWYEWFIQNAGLDASQCLVLEHSTGTNNAAIPLASKSRLPSHLRVVATTFDTPNVFKSEFSRLVTADSSVNNAQATARTTVKSATPSSASTSPSSPASSTFSRLPRPPSNPSPATS</sequence>
<dbReference type="InterPro" id="IPR006689">
    <property type="entry name" value="Small_GTPase_ARF/SAR"/>
</dbReference>
<evidence type="ECO:0000256" key="5">
    <source>
        <dbReference type="SAM" id="MobiDB-lite"/>
    </source>
</evidence>
<feature type="binding site" evidence="3">
    <location>
        <begin position="10"/>
        <end position="17"/>
    </location>
    <ligand>
        <name>GTP</name>
        <dbReference type="ChEBI" id="CHEBI:37565"/>
    </ligand>
</feature>
<accession>A0A6A3VI22</accession>
<feature type="compositionally biased region" description="Pro residues" evidence="5">
    <location>
        <begin position="200"/>
        <end position="211"/>
    </location>
</feature>
<feature type="region of interest" description="Disordered" evidence="5">
    <location>
        <begin position="171"/>
        <end position="211"/>
    </location>
</feature>